<dbReference type="Proteomes" id="UP000620124">
    <property type="component" value="Unassembled WGS sequence"/>
</dbReference>
<protein>
    <recommendedName>
        <fullName evidence="1">Alfy-like armadillo-like repeat domain-containing protein</fullName>
    </recommendedName>
</protein>
<gene>
    <name evidence="2" type="ORF">MVEN_00804600</name>
</gene>
<evidence type="ECO:0000259" key="1">
    <source>
        <dbReference type="Pfam" id="PF23295"/>
    </source>
</evidence>
<dbReference type="Pfam" id="PF23295">
    <property type="entry name" value="Arm_4"/>
    <property type="match status" value="1"/>
</dbReference>
<organism evidence="2 3">
    <name type="scientific">Mycena venus</name>
    <dbReference type="NCBI Taxonomy" id="2733690"/>
    <lineage>
        <taxon>Eukaryota</taxon>
        <taxon>Fungi</taxon>
        <taxon>Dikarya</taxon>
        <taxon>Basidiomycota</taxon>
        <taxon>Agaricomycotina</taxon>
        <taxon>Agaricomycetes</taxon>
        <taxon>Agaricomycetidae</taxon>
        <taxon>Agaricales</taxon>
        <taxon>Marasmiineae</taxon>
        <taxon>Mycenaceae</taxon>
        <taxon>Mycena</taxon>
    </lineage>
</organism>
<dbReference type="InterPro" id="IPR056252">
    <property type="entry name" value="Alfy-like_Arm-like"/>
</dbReference>
<proteinExistence type="predicted"/>
<feature type="domain" description="Alfy-like armadillo-like repeat" evidence="1">
    <location>
        <begin position="190"/>
        <end position="414"/>
    </location>
</feature>
<sequence>MMHQCNTIDMTAVPPRAKFISQSIHSAIPQHSIVHVTSLTDLLMPKITFDKDSQTQSPIVEGVIPDSTGSTSKGATGTTVVSSTAAAASASSTILAAAPPPATTSDPQALQSSMTIDPSVLQTTDDENPKNFDAITSHQTFSRSHDQRDVTDSVGPGVYHMCTIVSSATHQPAIVPVAQHGSQHGSLDDCIYVLVEIQRIMMQDVPGVTKDVFREMDGFVGLMSALSTTPERNETEESISETIECSRLPFMITSDAITNHAENKRVGYESMATMIQSLVADPHTVDYTLGLLSFAFSNFSLSGPFKSLHTAPDADATIREVCSRLGSIKRPGTITLLVRLAPSLLIGNEESDRKMRYALKLYESPATTTHHNHIVLTSSVDTLPLAPLQTRSTPDPERNVLQKLLRRLLDMGATPTVARYLFQTVVKEGEKAPGTSGNWSRTAPCTLG</sequence>
<evidence type="ECO:0000313" key="2">
    <source>
        <dbReference type="EMBL" id="KAF7360727.1"/>
    </source>
</evidence>
<keyword evidence="3" id="KW-1185">Reference proteome</keyword>
<dbReference type="OrthoDB" id="26681at2759"/>
<dbReference type="AlphaFoldDB" id="A0A8H6YLC5"/>
<comment type="caution">
    <text evidence="2">The sequence shown here is derived from an EMBL/GenBank/DDBJ whole genome shotgun (WGS) entry which is preliminary data.</text>
</comment>
<name>A0A8H6YLC5_9AGAR</name>
<dbReference type="EMBL" id="JACAZI010000005">
    <property type="protein sequence ID" value="KAF7360727.1"/>
    <property type="molecule type" value="Genomic_DNA"/>
</dbReference>
<accession>A0A8H6YLC5</accession>
<reference evidence="2" key="1">
    <citation type="submission" date="2020-05" db="EMBL/GenBank/DDBJ databases">
        <title>Mycena genomes resolve the evolution of fungal bioluminescence.</title>
        <authorList>
            <person name="Tsai I.J."/>
        </authorList>
    </citation>
    <scope>NUCLEOTIDE SEQUENCE</scope>
    <source>
        <strain evidence="2">CCC161011</strain>
    </source>
</reference>
<evidence type="ECO:0000313" key="3">
    <source>
        <dbReference type="Proteomes" id="UP000620124"/>
    </source>
</evidence>